<gene>
    <name evidence="5" type="ORF">J0A66_10820</name>
</gene>
<feature type="domain" description="Transglycosylase SLT" evidence="3">
    <location>
        <begin position="256"/>
        <end position="380"/>
    </location>
</feature>
<feature type="domain" description="Murein transglycosylase-C N-terminal" evidence="4">
    <location>
        <begin position="90"/>
        <end position="251"/>
    </location>
</feature>
<feature type="chain" id="PRO_5036912240" evidence="2">
    <location>
        <begin position="24"/>
        <end position="422"/>
    </location>
</feature>
<dbReference type="PANTHER" id="PTHR37423:SF2">
    <property type="entry name" value="MEMBRANE-BOUND LYTIC MUREIN TRANSGLYCOSYLASE C"/>
    <property type="match status" value="1"/>
</dbReference>
<dbReference type="InterPro" id="IPR024570">
    <property type="entry name" value="Murein_transglycosylaseC_N"/>
</dbReference>
<name>A0A939DPT2_9ALTE</name>
<comment type="caution">
    <text evidence="5">The sequence shown here is derived from an EMBL/GenBank/DDBJ whole genome shotgun (WGS) entry which is preliminary data.</text>
</comment>
<dbReference type="PANTHER" id="PTHR37423">
    <property type="entry name" value="SOLUBLE LYTIC MUREIN TRANSGLYCOSYLASE-RELATED"/>
    <property type="match status" value="1"/>
</dbReference>
<dbReference type="InterPro" id="IPR008258">
    <property type="entry name" value="Transglycosylase_SLT_dom_1"/>
</dbReference>
<comment type="similarity">
    <text evidence="1">Belongs to the transglycosylase Slt family.</text>
</comment>
<dbReference type="GO" id="GO:0000270">
    <property type="term" value="P:peptidoglycan metabolic process"/>
    <property type="evidence" value="ECO:0007669"/>
    <property type="project" value="InterPro"/>
</dbReference>
<dbReference type="InterPro" id="IPR023346">
    <property type="entry name" value="Lysozyme-like_dom_sf"/>
</dbReference>
<evidence type="ECO:0000313" key="6">
    <source>
        <dbReference type="Proteomes" id="UP000664654"/>
    </source>
</evidence>
<dbReference type="AlphaFoldDB" id="A0A939DPT2"/>
<dbReference type="InterPro" id="IPR000189">
    <property type="entry name" value="Transglyc_AS"/>
</dbReference>
<evidence type="ECO:0000313" key="5">
    <source>
        <dbReference type="EMBL" id="MBN7825716.1"/>
    </source>
</evidence>
<accession>A0A939DPT2</accession>
<evidence type="ECO:0000256" key="1">
    <source>
        <dbReference type="ARBA" id="ARBA00007734"/>
    </source>
</evidence>
<dbReference type="PROSITE" id="PS00922">
    <property type="entry name" value="TRANSGLYCOSYLASE"/>
    <property type="match status" value="1"/>
</dbReference>
<dbReference type="CDD" id="cd16893">
    <property type="entry name" value="LT_MltC_MltE"/>
    <property type="match status" value="1"/>
</dbReference>
<keyword evidence="2" id="KW-0732">Signal</keyword>
<evidence type="ECO:0000259" key="3">
    <source>
        <dbReference type="Pfam" id="PF01464"/>
    </source>
</evidence>
<dbReference type="EMBL" id="JAFKCV010000005">
    <property type="protein sequence ID" value="MBN7825716.1"/>
    <property type="molecule type" value="Genomic_DNA"/>
</dbReference>
<dbReference type="SUPFAM" id="SSF53955">
    <property type="entry name" value="Lysozyme-like"/>
    <property type="match status" value="1"/>
</dbReference>
<dbReference type="Gene3D" id="1.10.530.10">
    <property type="match status" value="1"/>
</dbReference>
<feature type="signal peptide" evidence="2">
    <location>
        <begin position="1"/>
        <end position="23"/>
    </location>
</feature>
<dbReference type="GO" id="GO:0008933">
    <property type="term" value="F:peptidoglycan lytic transglycosylase activity"/>
    <property type="evidence" value="ECO:0007669"/>
    <property type="project" value="InterPro"/>
</dbReference>
<organism evidence="5 6">
    <name type="scientific">Bowmanella dokdonensis</name>
    <dbReference type="NCBI Taxonomy" id="751969"/>
    <lineage>
        <taxon>Bacteria</taxon>
        <taxon>Pseudomonadati</taxon>
        <taxon>Pseudomonadota</taxon>
        <taxon>Gammaproteobacteria</taxon>
        <taxon>Alteromonadales</taxon>
        <taxon>Alteromonadaceae</taxon>
        <taxon>Bowmanella</taxon>
    </lineage>
</organism>
<sequence length="422" mass="47229">MEQMNMQWLIKFLLLGVSVMALTSCQSTLENSIRDVSGVMNKVRTGSVKTITDIASSDDPSGALKSVADRRVDAYKQDPAALLDDIDTVKRDFSQLVALLQGNVTRQWGKKEVRVASKKQYIKYTQNYLSRAIVDFDKGEIMVETLDQSDPSSSLQSAIVTTLLTPDDPRAVDLFSDKTITLSSDQPPYLSGLVLDQQGRGIEDPQSAERYAQHLLTQKQLRKVEVDGVKKQAAFVKFAMVSNFSHKQAQKYSGLVNRYASEYNISPSLIYAVIRAESNFNPYAVSSAPAYGLMQLVPTSGARDAYRKAKGHDRVPDKDYLFNAQQNIELGAAYLNILAFNHLQMVQNDISREYCVISAYNTGAGNVLKAFDKDRTRAVNTLNSKTPAEVYAKLRRDLPYEETRRYLQKVVDFRKQFIAPVG</sequence>
<protein>
    <submittedName>
        <fullName evidence="5">DUF3393 domain-containing protein</fullName>
    </submittedName>
</protein>
<dbReference type="Pfam" id="PF11873">
    <property type="entry name" value="Mltc_N"/>
    <property type="match status" value="1"/>
</dbReference>
<reference evidence="5" key="1">
    <citation type="submission" date="2021-03" db="EMBL/GenBank/DDBJ databases">
        <title>novel species isolated from a fishpond in China.</title>
        <authorList>
            <person name="Lu H."/>
            <person name="Cai Z."/>
        </authorList>
    </citation>
    <scope>NUCLEOTIDE SEQUENCE</scope>
    <source>
        <strain evidence="5">JCM 30855</strain>
    </source>
</reference>
<evidence type="ECO:0000256" key="2">
    <source>
        <dbReference type="SAM" id="SignalP"/>
    </source>
</evidence>
<dbReference type="Pfam" id="PF01464">
    <property type="entry name" value="SLT"/>
    <property type="match status" value="1"/>
</dbReference>
<dbReference type="GO" id="GO:0016020">
    <property type="term" value="C:membrane"/>
    <property type="evidence" value="ECO:0007669"/>
    <property type="project" value="InterPro"/>
</dbReference>
<keyword evidence="6" id="KW-1185">Reference proteome</keyword>
<evidence type="ECO:0000259" key="4">
    <source>
        <dbReference type="Pfam" id="PF11873"/>
    </source>
</evidence>
<proteinExistence type="inferred from homology"/>
<dbReference type="Proteomes" id="UP000664654">
    <property type="component" value="Unassembled WGS sequence"/>
</dbReference>